<keyword evidence="2" id="KW-0813">Transport</keyword>
<dbReference type="InterPro" id="IPR002327">
    <property type="entry name" value="Cyt_c_1A/1B"/>
</dbReference>
<keyword evidence="7 8" id="KW-0408">Iron</keyword>
<accession>A0A8J7S8X8</accession>
<proteinExistence type="predicted"/>
<name>A0A8J7S8X8_9PROT</name>
<comment type="caution">
    <text evidence="11">The sequence shown here is derived from an EMBL/GenBank/DDBJ whole genome shotgun (WGS) entry which is preliminary data.</text>
</comment>
<dbReference type="RefSeq" id="WP_210683622.1">
    <property type="nucleotide sequence ID" value="NZ_JAGMWN010000014.1"/>
</dbReference>
<feature type="domain" description="Cytochrome c" evidence="10">
    <location>
        <begin position="22"/>
        <end position="135"/>
    </location>
</feature>
<evidence type="ECO:0000256" key="3">
    <source>
        <dbReference type="ARBA" id="ARBA00022531"/>
    </source>
</evidence>
<reference evidence="11" key="1">
    <citation type="submission" date="2021-04" db="EMBL/GenBank/DDBJ databases">
        <authorList>
            <person name="Zhang D.-C."/>
        </authorList>
    </citation>
    <scope>NUCLEOTIDE SEQUENCE</scope>
    <source>
        <strain evidence="11">CGMCC 1.15697</strain>
    </source>
</reference>
<dbReference type="PROSITE" id="PS51007">
    <property type="entry name" value="CYTC"/>
    <property type="match status" value="1"/>
</dbReference>
<evidence type="ECO:0000313" key="12">
    <source>
        <dbReference type="Proteomes" id="UP000672602"/>
    </source>
</evidence>
<gene>
    <name evidence="11" type="ORF">KAJ83_18560</name>
</gene>
<dbReference type="GO" id="GO:0015979">
    <property type="term" value="P:photosynthesis"/>
    <property type="evidence" value="ECO:0007669"/>
    <property type="project" value="UniProtKB-KW"/>
</dbReference>
<evidence type="ECO:0000256" key="8">
    <source>
        <dbReference type="PROSITE-ProRule" id="PRU00433"/>
    </source>
</evidence>
<dbReference type="InterPro" id="IPR036909">
    <property type="entry name" value="Cyt_c-like_dom_sf"/>
</dbReference>
<dbReference type="SUPFAM" id="SSF46626">
    <property type="entry name" value="Cytochrome c"/>
    <property type="match status" value="1"/>
</dbReference>
<evidence type="ECO:0000256" key="4">
    <source>
        <dbReference type="ARBA" id="ARBA00022617"/>
    </source>
</evidence>
<keyword evidence="3" id="KW-0602">Photosynthesis</keyword>
<protein>
    <submittedName>
        <fullName evidence="11">C-type cytochrome</fullName>
    </submittedName>
</protein>
<feature type="signal peptide" evidence="9">
    <location>
        <begin position="1"/>
        <end position="24"/>
    </location>
</feature>
<dbReference type="GO" id="GO:0020037">
    <property type="term" value="F:heme binding"/>
    <property type="evidence" value="ECO:0007669"/>
    <property type="project" value="InterPro"/>
</dbReference>
<dbReference type="PANTHER" id="PTHR11961">
    <property type="entry name" value="CYTOCHROME C"/>
    <property type="match status" value="1"/>
</dbReference>
<keyword evidence="6" id="KW-0249">Electron transport</keyword>
<keyword evidence="4 8" id="KW-0349">Heme</keyword>
<organism evidence="11 12">
    <name type="scientific">Marivibrio halodurans</name>
    <dbReference type="NCBI Taxonomy" id="2039722"/>
    <lineage>
        <taxon>Bacteria</taxon>
        <taxon>Pseudomonadati</taxon>
        <taxon>Pseudomonadota</taxon>
        <taxon>Alphaproteobacteria</taxon>
        <taxon>Rhodospirillales</taxon>
        <taxon>Rhodospirillaceae</taxon>
        <taxon>Marivibrio</taxon>
    </lineage>
</organism>
<dbReference type="GO" id="GO:0009055">
    <property type="term" value="F:electron transfer activity"/>
    <property type="evidence" value="ECO:0007669"/>
    <property type="project" value="InterPro"/>
</dbReference>
<keyword evidence="5 8" id="KW-0479">Metal-binding</keyword>
<dbReference type="GO" id="GO:0046872">
    <property type="term" value="F:metal ion binding"/>
    <property type="evidence" value="ECO:0007669"/>
    <property type="project" value="UniProtKB-KW"/>
</dbReference>
<keyword evidence="12" id="KW-1185">Reference proteome</keyword>
<evidence type="ECO:0000256" key="6">
    <source>
        <dbReference type="ARBA" id="ARBA00022982"/>
    </source>
</evidence>
<comment type="function">
    <text evidence="1">Cytochrome c2 is found mainly in purple, non-sulfur, photosynthetic bacteria where it functions as the electron donor to the oxidized bacteriochlorophyll in the photophosphorylation pathway. However, it may also have a role in the respiratory chain and is found in some non-photosynthetic bacteria.</text>
</comment>
<evidence type="ECO:0000313" key="11">
    <source>
        <dbReference type="EMBL" id="MBP5859029.1"/>
    </source>
</evidence>
<evidence type="ECO:0000256" key="2">
    <source>
        <dbReference type="ARBA" id="ARBA00022448"/>
    </source>
</evidence>
<feature type="chain" id="PRO_5035229958" evidence="9">
    <location>
        <begin position="25"/>
        <end position="136"/>
    </location>
</feature>
<evidence type="ECO:0000256" key="1">
    <source>
        <dbReference type="ARBA" id="ARBA00003590"/>
    </source>
</evidence>
<dbReference type="EMBL" id="JAGMWN010000014">
    <property type="protein sequence ID" value="MBP5859029.1"/>
    <property type="molecule type" value="Genomic_DNA"/>
</dbReference>
<dbReference type="Proteomes" id="UP000672602">
    <property type="component" value="Unassembled WGS sequence"/>
</dbReference>
<evidence type="ECO:0000256" key="5">
    <source>
        <dbReference type="ARBA" id="ARBA00022723"/>
    </source>
</evidence>
<evidence type="ECO:0000256" key="9">
    <source>
        <dbReference type="SAM" id="SignalP"/>
    </source>
</evidence>
<dbReference type="InterPro" id="IPR009056">
    <property type="entry name" value="Cyt_c-like_dom"/>
</dbReference>
<dbReference type="AlphaFoldDB" id="A0A8J7S8X8"/>
<evidence type="ECO:0000256" key="7">
    <source>
        <dbReference type="ARBA" id="ARBA00023004"/>
    </source>
</evidence>
<keyword evidence="9" id="KW-0732">Signal</keyword>
<dbReference type="Gene3D" id="1.10.760.10">
    <property type="entry name" value="Cytochrome c-like domain"/>
    <property type="match status" value="1"/>
</dbReference>
<evidence type="ECO:0000259" key="10">
    <source>
        <dbReference type="PROSITE" id="PS51007"/>
    </source>
</evidence>
<dbReference type="PRINTS" id="PR00604">
    <property type="entry name" value="CYTCHRMECIAB"/>
</dbReference>
<sequence length="136" mass="14460">MSRRIMMAVALGAAVVGNGAAALAQDGEGVFRRCQACHSLEAGQNKVGPSLNGVVGRHAGTVEGFRYSDLNHQAGELGLVWTKENIVEYLPDPQGFLESYIEANGGDPKGRTRMPRMPVQPPQAEAVVDYIGSHGE</sequence>